<dbReference type="Proteomes" id="UP000789375">
    <property type="component" value="Unassembled WGS sequence"/>
</dbReference>
<name>A0A9N9IW02_FUNMO</name>
<proteinExistence type="predicted"/>
<keyword evidence="3" id="KW-1185">Reference proteome</keyword>
<evidence type="ECO:0000256" key="1">
    <source>
        <dbReference type="SAM" id="MobiDB-lite"/>
    </source>
</evidence>
<gene>
    <name evidence="2" type="ORF">FMOSSE_LOCUS16639</name>
</gene>
<feature type="non-terminal residue" evidence="2">
    <location>
        <position position="1"/>
    </location>
</feature>
<evidence type="ECO:0000313" key="3">
    <source>
        <dbReference type="Proteomes" id="UP000789375"/>
    </source>
</evidence>
<dbReference type="EMBL" id="CAJVPP010025105">
    <property type="protein sequence ID" value="CAG8750964.1"/>
    <property type="molecule type" value="Genomic_DNA"/>
</dbReference>
<sequence length="51" mass="5583">GIPINQEEANRRRPPAAIDQSHNNLNIKDIKGHILGPAGPKSKVQAETFQI</sequence>
<feature type="region of interest" description="Disordered" evidence="1">
    <location>
        <begin position="1"/>
        <end position="24"/>
    </location>
</feature>
<reference evidence="2" key="1">
    <citation type="submission" date="2021-06" db="EMBL/GenBank/DDBJ databases">
        <authorList>
            <person name="Kallberg Y."/>
            <person name="Tangrot J."/>
            <person name="Rosling A."/>
        </authorList>
    </citation>
    <scope>NUCLEOTIDE SEQUENCE</scope>
    <source>
        <strain evidence="2">87-6 pot B 2015</strain>
    </source>
</reference>
<evidence type="ECO:0000313" key="2">
    <source>
        <dbReference type="EMBL" id="CAG8750964.1"/>
    </source>
</evidence>
<organism evidence="2 3">
    <name type="scientific">Funneliformis mosseae</name>
    <name type="common">Endomycorrhizal fungus</name>
    <name type="synonym">Glomus mosseae</name>
    <dbReference type="NCBI Taxonomy" id="27381"/>
    <lineage>
        <taxon>Eukaryota</taxon>
        <taxon>Fungi</taxon>
        <taxon>Fungi incertae sedis</taxon>
        <taxon>Mucoromycota</taxon>
        <taxon>Glomeromycotina</taxon>
        <taxon>Glomeromycetes</taxon>
        <taxon>Glomerales</taxon>
        <taxon>Glomeraceae</taxon>
        <taxon>Funneliformis</taxon>
    </lineage>
</organism>
<comment type="caution">
    <text evidence="2">The sequence shown here is derived from an EMBL/GenBank/DDBJ whole genome shotgun (WGS) entry which is preliminary data.</text>
</comment>
<accession>A0A9N9IW02</accession>
<feature type="non-terminal residue" evidence="2">
    <location>
        <position position="51"/>
    </location>
</feature>
<dbReference type="AlphaFoldDB" id="A0A9N9IW02"/>
<protein>
    <submittedName>
        <fullName evidence="2">419_t:CDS:1</fullName>
    </submittedName>
</protein>